<dbReference type="PANTHER" id="PTHR40940">
    <property type="entry name" value="PROTEIN BATD-RELATED"/>
    <property type="match status" value="1"/>
</dbReference>
<proteinExistence type="predicted"/>
<feature type="chain" id="PRO_5038476094" evidence="3">
    <location>
        <begin position="21"/>
        <end position="606"/>
    </location>
</feature>
<evidence type="ECO:0000313" key="5">
    <source>
        <dbReference type="Proteomes" id="UP000823636"/>
    </source>
</evidence>
<feature type="compositionally biased region" description="Polar residues" evidence="1">
    <location>
        <begin position="130"/>
        <end position="149"/>
    </location>
</feature>
<dbReference type="AlphaFoldDB" id="A0A9D9E4Z2"/>
<reference evidence="4" key="2">
    <citation type="journal article" date="2021" name="PeerJ">
        <title>Extensive microbial diversity within the chicken gut microbiome revealed by metagenomics and culture.</title>
        <authorList>
            <person name="Gilroy R."/>
            <person name="Ravi A."/>
            <person name="Getino M."/>
            <person name="Pursley I."/>
            <person name="Horton D.L."/>
            <person name="Alikhan N.F."/>
            <person name="Baker D."/>
            <person name="Gharbi K."/>
            <person name="Hall N."/>
            <person name="Watson M."/>
            <person name="Adriaenssens E.M."/>
            <person name="Foster-Nyarko E."/>
            <person name="Jarju S."/>
            <person name="Secka A."/>
            <person name="Antonio M."/>
            <person name="Oren A."/>
            <person name="Chaudhuri R.R."/>
            <person name="La Ragione R."/>
            <person name="Hildebrand F."/>
            <person name="Pallen M.J."/>
        </authorList>
    </citation>
    <scope>NUCLEOTIDE SEQUENCE</scope>
    <source>
        <strain evidence="4">G3-4614</strain>
    </source>
</reference>
<keyword evidence="2" id="KW-0472">Membrane</keyword>
<sequence length="606" mass="67212">MKQRLTIIALLIFAFGTVMADDVKFTASAPRQVIAGQQFNIVYTLKNGDGSDLKVPDFKGMDLLYGPGKSRSSQFSIINGRTTSTTEESYTYTLTAKEAGTFTIAAATITSSGKQYTSNTLTIKVLPPDSNAQQGATQNNAPSVSSGQGTDDKTFARIILSKTNVYEQEGILATIKIYTKAAGIRSLESATFPSFDGFVVQDIPIQNPQVELEHYSGENYSVVVIKRALLYPQRSGKITIDPGKFEVAVQVIRPVRGLFGMMQGYEDINKRIQTQTATVNVKPLPSGKPASYANAVGNFTIASAINTLTPKTNEAVTLKIKIKGKGNLKYIKDPQVDFPADFEVYDPKTDLNINTTLSGVEGTRTIEYTAIPRSAGEFDIPAVQFSYFDVAAGKYKTLQTQAYRLNVAKGKDSGGGQVSDYTSKEELKMLNEDIRYIKNGEFELQQSPQPFFGTWRYWLAYLIPVIIFAAYVIINRRQAKENANVKLMKTRRANKVAAKRLKTAGKYLKEHNRELFYSEVLKAVWGYLSDKLMLPVSELNRDNIASELHKYGTSDEVASMFIDILNICEFAQYAPSQSDEAMDKLYDDTVEAIGKMESTKRNNKQQ</sequence>
<feature type="transmembrane region" description="Helical" evidence="2">
    <location>
        <begin position="455"/>
        <end position="474"/>
    </location>
</feature>
<feature type="signal peptide" evidence="3">
    <location>
        <begin position="1"/>
        <end position="20"/>
    </location>
</feature>
<feature type="region of interest" description="Disordered" evidence="1">
    <location>
        <begin position="127"/>
        <end position="149"/>
    </location>
</feature>
<keyword evidence="2" id="KW-0812">Transmembrane</keyword>
<evidence type="ECO:0000313" key="4">
    <source>
        <dbReference type="EMBL" id="MBO8438241.1"/>
    </source>
</evidence>
<evidence type="ECO:0000256" key="1">
    <source>
        <dbReference type="SAM" id="MobiDB-lite"/>
    </source>
</evidence>
<gene>
    <name evidence="4" type="ORF">IAC54_05010</name>
</gene>
<dbReference type="Proteomes" id="UP000823636">
    <property type="component" value="Unassembled WGS sequence"/>
</dbReference>
<dbReference type="Pfam" id="PF13584">
    <property type="entry name" value="BatD"/>
    <property type="match status" value="2"/>
</dbReference>
<dbReference type="InterPro" id="IPR025738">
    <property type="entry name" value="BatD"/>
</dbReference>
<name>A0A9D9E4Z2_9BACT</name>
<accession>A0A9D9E4Z2</accession>
<organism evidence="4 5">
    <name type="scientific">Candidatus Caccoplasma merdipullorum</name>
    <dbReference type="NCBI Taxonomy" id="2840718"/>
    <lineage>
        <taxon>Bacteria</taxon>
        <taxon>Pseudomonadati</taxon>
        <taxon>Bacteroidota</taxon>
        <taxon>Bacteroidia</taxon>
        <taxon>Bacteroidales</taxon>
        <taxon>Bacteroidaceae</taxon>
        <taxon>Bacteroidaceae incertae sedis</taxon>
        <taxon>Candidatus Caccoplasma</taxon>
    </lineage>
</organism>
<comment type="caution">
    <text evidence="4">The sequence shown here is derived from an EMBL/GenBank/DDBJ whole genome shotgun (WGS) entry which is preliminary data.</text>
</comment>
<keyword evidence="2" id="KW-1133">Transmembrane helix</keyword>
<protein>
    <submittedName>
        <fullName evidence="4">Protein BatD</fullName>
    </submittedName>
</protein>
<dbReference type="EMBL" id="JADIMW010000053">
    <property type="protein sequence ID" value="MBO8438241.1"/>
    <property type="molecule type" value="Genomic_DNA"/>
</dbReference>
<keyword evidence="3" id="KW-0732">Signal</keyword>
<evidence type="ECO:0000256" key="3">
    <source>
        <dbReference type="SAM" id="SignalP"/>
    </source>
</evidence>
<evidence type="ECO:0000256" key="2">
    <source>
        <dbReference type="SAM" id="Phobius"/>
    </source>
</evidence>
<reference evidence="4" key="1">
    <citation type="submission" date="2020-10" db="EMBL/GenBank/DDBJ databases">
        <authorList>
            <person name="Gilroy R."/>
        </authorList>
    </citation>
    <scope>NUCLEOTIDE SEQUENCE</scope>
    <source>
        <strain evidence="4">G3-4614</strain>
    </source>
</reference>
<dbReference type="PANTHER" id="PTHR40940:SF2">
    <property type="entry name" value="BATD"/>
    <property type="match status" value="1"/>
</dbReference>